<dbReference type="GO" id="GO:0000166">
    <property type="term" value="F:nucleotide binding"/>
    <property type="evidence" value="ECO:0007669"/>
    <property type="project" value="UniProtKB-KW"/>
</dbReference>
<reference evidence="9 10" key="2">
    <citation type="journal article" date="2012" name="Stand. Genomic Sci.">
        <title>Complete genome sequence of the termite hindgut bacterium Spirochaeta coccoides type strain (SPN1(T)), reclassification in the genus Sphaerochaeta as Sphaerochaeta coccoides comb. nov. and emendations of the family Spirochaetaceae and the genus Sphaerochaeta.</title>
        <authorList>
            <person name="Abt B."/>
            <person name="Han C."/>
            <person name="Scheuner C."/>
            <person name="Lu M."/>
            <person name="Lapidus A."/>
            <person name="Nolan M."/>
            <person name="Lucas S."/>
            <person name="Hammon N."/>
            <person name="Deshpande S."/>
            <person name="Cheng J.F."/>
            <person name="Tapia R."/>
            <person name="Goodwin L.A."/>
            <person name="Pitluck S."/>
            <person name="Liolios K."/>
            <person name="Pagani I."/>
            <person name="Ivanova N."/>
            <person name="Mavromatis K."/>
            <person name="Mikhailova N."/>
            <person name="Huntemann M."/>
            <person name="Pati A."/>
            <person name="Chen A."/>
            <person name="Palaniappan K."/>
            <person name="Land M."/>
            <person name="Hauser L."/>
            <person name="Brambilla E.M."/>
            <person name="Rohde M."/>
            <person name="Spring S."/>
            <person name="Gronow S."/>
            <person name="Goker M."/>
            <person name="Woyke T."/>
            <person name="Bristow J."/>
            <person name="Eisen J.A."/>
            <person name="Markowitz V."/>
            <person name="Hugenholtz P."/>
            <person name="Kyrpides N.C."/>
            <person name="Klenk H.P."/>
            <person name="Detter J.C."/>
        </authorList>
    </citation>
    <scope>NUCLEOTIDE SEQUENCE [LARGE SCALE GENOMIC DNA]</scope>
    <source>
        <strain evidence="10">ATCC BAA-1237 / DSM 17374 / SPN1</strain>
    </source>
</reference>
<dbReference type="InterPro" id="IPR051316">
    <property type="entry name" value="Zinc-reg_GTPase_activator"/>
</dbReference>
<evidence type="ECO:0000256" key="3">
    <source>
        <dbReference type="ARBA" id="ARBA00023186"/>
    </source>
</evidence>
<comment type="similarity">
    <text evidence="4">Belongs to the SIMIBI class G3E GTPase family. ZNG1 subfamily.</text>
</comment>
<dbReference type="SUPFAM" id="SSF90002">
    <property type="entry name" value="Hypothetical protein YjiA, C-terminal domain"/>
    <property type="match status" value="1"/>
</dbReference>
<keyword evidence="2" id="KW-0378">Hydrolase</keyword>
<gene>
    <name evidence="9" type="ordered locus">Spico_1616</name>
</gene>
<dbReference type="Pfam" id="PF07683">
    <property type="entry name" value="CobW_C"/>
    <property type="match status" value="1"/>
</dbReference>
<dbReference type="Gene3D" id="3.40.50.300">
    <property type="entry name" value="P-loop containing nucleotide triphosphate hydrolases"/>
    <property type="match status" value="1"/>
</dbReference>
<protein>
    <submittedName>
        <fullName evidence="9">Cobalamin synthesis protein P47K</fullName>
    </submittedName>
</protein>
<dbReference type="GO" id="GO:0005737">
    <property type="term" value="C:cytoplasm"/>
    <property type="evidence" value="ECO:0007669"/>
    <property type="project" value="TreeGrafter"/>
</dbReference>
<dbReference type="PANTHER" id="PTHR13748">
    <property type="entry name" value="COBW-RELATED"/>
    <property type="match status" value="1"/>
</dbReference>
<evidence type="ECO:0000256" key="5">
    <source>
        <dbReference type="ARBA" id="ARBA00045658"/>
    </source>
</evidence>
<dbReference type="AlphaFoldDB" id="F4GJR9"/>
<dbReference type="OrthoDB" id="9808822at2"/>
<dbReference type="EMBL" id="CP002659">
    <property type="protein sequence ID" value="AEC02816.1"/>
    <property type="molecule type" value="Genomic_DNA"/>
</dbReference>
<name>F4GJR9_PARC1</name>
<evidence type="ECO:0000256" key="6">
    <source>
        <dbReference type="ARBA" id="ARBA00049117"/>
    </source>
</evidence>
<comment type="catalytic activity">
    <reaction evidence="6">
        <text>GTP + H2O = GDP + phosphate + H(+)</text>
        <dbReference type="Rhea" id="RHEA:19669"/>
        <dbReference type="ChEBI" id="CHEBI:15377"/>
        <dbReference type="ChEBI" id="CHEBI:15378"/>
        <dbReference type="ChEBI" id="CHEBI:37565"/>
        <dbReference type="ChEBI" id="CHEBI:43474"/>
        <dbReference type="ChEBI" id="CHEBI:58189"/>
    </reaction>
    <physiologicalReaction direction="left-to-right" evidence="6">
        <dbReference type="Rhea" id="RHEA:19670"/>
    </physiologicalReaction>
</comment>
<dbReference type="eggNOG" id="COG0523">
    <property type="taxonomic scope" value="Bacteria"/>
</dbReference>
<evidence type="ECO:0000256" key="4">
    <source>
        <dbReference type="ARBA" id="ARBA00034320"/>
    </source>
</evidence>
<keyword evidence="1" id="KW-0547">Nucleotide-binding</keyword>
<dbReference type="InterPro" id="IPR036627">
    <property type="entry name" value="CobW-likC_sf"/>
</dbReference>
<feature type="domain" description="CobW/HypB/UreG nucleotide-binding" evidence="7">
    <location>
        <begin position="3"/>
        <end position="179"/>
    </location>
</feature>
<evidence type="ECO:0000313" key="10">
    <source>
        <dbReference type="Proteomes" id="UP000007939"/>
    </source>
</evidence>
<keyword evidence="10" id="KW-1185">Reference proteome</keyword>
<dbReference type="InterPro" id="IPR027417">
    <property type="entry name" value="P-loop_NTPase"/>
</dbReference>
<dbReference type="Gene3D" id="3.30.1220.10">
    <property type="entry name" value="CobW-like, C-terminal domain"/>
    <property type="match status" value="1"/>
</dbReference>
<dbReference type="PANTHER" id="PTHR13748:SF46">
    <property type="entry name" value="ZINC CHAPERONE YEIR"/>
    <property type="match status" value="1"/>
</dbReference>
<accession>F4GJR9</accession>
<feature type="domain" description="CobW C-terminal" evidence="8">
    <location>
        <begin position="242"/>
        <end position="306"/>
    </location>
</feature>
<evidence type="ECO:0000313" key="9">
    <source>
        <dbReference type="EMBL" id="AEC02816.1"/>
    </source>
</evidence>
<dbReference type="Proteomes" id="UP000007939">
    <property type="component" value="Chromosome"/>
</dbReference>
<dbReference type="KEGG" id="scc:Spico_1616"/>
<dbReference type="HOGENOM" id="CLU_017452_1_3_12"/>
<dbReference type="Pfam" id="PF02492">
    <property type="entry name" value="cobW"/>
    <property type="match status" value="1"/>
</dbReference>
<proteinExistence type="inferred from homology"/>
<evidence type="ECO:0000259" key="7">
    <source>
        <dbReference type="Pfam" id="PF02492"/>
    </source>
</evidence>
<evidence type="ECO:0000256" key="2">
    <source>
        <dbReference type="ARBA" id="ARBA00022801"/>
    </source>
</evidence>
<dbReference type="GO" id="GO:0016787">
    <property type="term" value="F:hydrolase activity"/>
    <property type="evidence" value="ECO:0007669"/>
    <property type="project" value="UniProtKB-KW"/>
</dbReference>
<evidence type="ECO:0000256" key="1">
    <source>
        <dbReference type="ARBA" id="ARBA00022741"/>
    </source>
</evidence>
<reference evidence="10" key="1">
    <citation type="submission" date="2011-04" db="EMBL/GenBank/DDBJ databases">
        <title>The complete genome of Spirochaeta coccoides DSM 17374.</title>
        <authorList>
            <person name="Lucas S."/>
            <person name="Copeland A."/>
            <person name="Lapidus A."/>
            <person name="Bruce D."/>
            <person name="Goodwin L."/>
            <person name="Pitluck S."/>
            <person name="Peters L."/>
            <person name="Kyrpides N."/>
            <person name="Mavromatis K."/>
            <person name="Pagani I."/>
            <person name="Ivanova N."/>
            <person name="Ovchinnikova G."/>
            <person name="Lu M."/>
            <person name="Detter J.C."/>
            <person name="Tapia R."/>
            <person name="Han C."/>
            <person name="Land M."/>
            <person name="Hauser L."/>
            <person name="Markowitz V."/>
            <person name="Cheng J.-F."/>
            <person name="Hugenholtz P."/>
            <person name="Woyke T."/>
            <person name="Wu D."/>
            <person name="Spring S."/>
            <person name="Schroeder M."/>
            <person name="Brambilla E."/>
            <person name="Klenk H.-P."/>
            <person name="Eisen J.A."/>
        </authorList>
    </citation>
    <scope>NUCLEOTIDE SEQUENCE [LARGE SCALE GENOMIC DNA]</scope>
    <source>
        <strain evidence="10">ATCC BAA-1237 / DSM 17374 / SPN1</strain>
    </source>
</reference>
<keyword evidence="3" id="KW-0143">Chaperone</keyword>
<dbReference type="RefSeq" id="WP_013740210.1">
    <property type="nucleotide sequence ID" value="NC_015436.1"/>
</dbReference>
<organism evidence="9 10">
    <name type="scientific">Parasphaerochaeta coccoides (strain ATCC BAA-1237 / DSM 17374 / SPN1)</name>
    <name type="common">Sphaerochaeta coccoides</name>
    <dbReference type="NCBI Taxonomy" id="760011"/>
    <lineage>
        <taxon>Bacteria</taxon>
        <taxon>Pseudomonadati</taxon>
        <taxon>Spirochaetota</taxon>
        <taxon>Spirochaetia</taxon>
        <taxon>Spirochaetales</taxon>
        <taxon>Sphaerochaetaceae</taxon>
        <taxon>Parasphaerochaeta</taxon>
    </lineage>
</organism>
<evidence type="ECO:0000259" key="8">
    <source>
        <dbReference type="Pfam" id="PF07683"/>
    </source>
</evidence>
<dbReference type="SUPFAM" id="SSF52540">
    <property type="entry name" value="P-loop containing nucleoside triphosphate hydrolases"/>
    <property type="match status" value="1"/>
</dbReference>
<dbReference type="STRING" id="760011.Spico_1616"/>
<comment type="function">
    <text evidence="5">Zinc chaperone that directly transfers zinc cofactor to target proteins, thereby activating them. Zinc is transferred from the CXCC motif in the GTPase domain to the zinc binding site in target proteins in a process requiring GTP hydrolysis.</text>
</comment>
<dbReference type="InterPro" id="IPR003495">
    <property type="entry name" value="CobW/HypB/UreG_nucleotide-bd"/>
</dbReference>
<sequence length="319" mass="35769">MKILIISGFLGAGKTTFIKSMVKKTGRQFVVVENEFGDVSVDGPLLSAREQQEAQPPTIWELTEGCICCSMKLDFSNSVMTIANSLNPDYLIVEPSGVAFLGPILDNLKKICYGEAIQLLKPVTLVDYQHYKNSMVDYKDCITDQASHAGWVLLSKSESCHKDVFTEFASEVHAWNPASSVPDCHYEMLPRSWWKALLETPLDPSSVEPAPQVNEDRRPKLQQISFTDVKIPDIPTLVSILGRLTSLIEGKIIRAKGFFPMGDEWIRFDVVENTYEIRATDVMDDSRMILIGRGLNVQQLEDMWNATAVVAEEDEDETT</sequence>
<dbReference type="InterPro" id="IPR011629">
    <property type="entry name" value="CobW-like_C"/>
</dbReference>